<keyword evidence="1" id="KW-0472">Membrane</keyword>
<keyword evidence="1" id="KW-1133">Transmembrane helix</keyword>
<feature type="transmembrane region" description="Helical" evidence="1">
    <location>
        <begin position="71"/>
        <end position="90"/>
    </location>
</feature>
<gene>
    <name evidence="3" type="ORF">AAE02nite_33910</name>
</gene>
<dbReference type="Pfam" id="PF03779">
    <property type="entry name" value="SPW"/>
    <property type="match status" value="1"/>
</dbReference>
<evidence type="ECO:0000313" key="4">
    <source>
        <dbReference type="Proteomes" id="UP000321532"/>
    </source>
</evidence>
<evidence type="ECO:0000313" key="3">
    <source>
        <dbReference type="EMBL" id="GEO05727.1"/>
    </source>
</evidence>
<dbReference type="EMBL" id="BJYS01000026">
    <property type="protein sequence ID" value="GEO05727.1"/>
    <property type="molecule type" value="Genomic_DNA"/>
</dbReference>
<keyword evidence="1" id="KW-0812">Transmembrane</keyword>
<keyword evidence="4" id="KW-1185">Reference proteome</keyword>
<reference evidence="3 4" key="1">
    <citation type="submission" date="2019-07" db="EMBL/GenBank/DDBJ databases">
        <title>Whole genome shotgun sequence of Adhaeribacter aerolatus NBRC 106133.</title>
        <authorList>
            <person name="Hosoyama A."/>
            <person name="Uohara A."/>
            <person name="Ohji S."/>
            <person name="Ichikawa N."/>
        </authorList>
    </citation>
    <scope>NUCLEOTIDE SEQUENCE [LARGE SCALE GENOMIC DNA]</scope>
    <source>
        <strain evidence="3 4">NBRC 106133</strain>
    </source>
</reference>
<organism evidence="3 4">
    <name type="scientific">Adhaeribacter aerolatus</name>
    <dbReference type="NCBI Taxonomy" id="670289"/>
    <lineage>
        <taxon>Bacteria</taxon>
        <taxon>Pseudomonadati</taxon>
        <taxon>Bacteroidota</taxon>
        <taxon>Cytophagia</taxon>
        <taxon>Cytophagales</taxon>
        <taxon>Hymenobacteraceae</taxon>
        <taxon>Adhaeribacter</taxon>
    </lineage>
</organism>
<dbReference type="RefSeq" id="WP_146900346.1">
    <property type="nucleotide sequence ID" value="NZ_BJYS01000026.1"/>
</dbReference>
<protein>
    <recommendedName>
        <fullName evidence="2">SPW repeat-containing integral membrane domain-containing protein</fullName>
    </recommendedName>
</protein>
<feature type="domain" description="SPW repeat-containing integral membrane" evidence="2">
    <location>
        <begin position="10"/>
        <end position="110"/>
    </location>
</feature>
<evidence type="ECO:0000259" key="2">
    <source>
        <dbReference type="Pfam" id="PF03779"/>
    </source>
</evidence>
<evidence type="ECO:0000256" key="1">
    <source>
        <dbReference type="SAM" id="Phobius"/>
    </source>
</evidence>
<name>A0A512B1Q4_9BACT</name>
<accession>A0A512B1Q4</accession>
<dbReference type="InterPro" id="IPR005530">
    <property type="entry name" value="SPW"/>
</dbReference>
<proteinExistence type="predicted"/>
<dbReference type="Proteomes" id="UP000321532">
    <property type="component" value="Unassembled WGS sequence"/>
</dbReference>
<comment type="caution">
    <text evidence="3">The sequence shown here is derived from an EMBL/GenBank/DDBJ whole genome shotgun (WGS) entry which is preliminary data.</text>
</comment>
<sequence>MEKPINRFVHGIIDYKYAAIVSAAPELAGFKDQEETATTLCRVMGSGALLYSVFTRYELGLFRVMPFKTHLMIDLAANALAVTAPWLFGFAHNQRARNTFLGAGLMGLTVALLTQTEEMGESPS</sequence>
<dbReference type="AlphaFoldDB" id="A0A512B1Q4"/>
<dbReference type="OrthoDB" id="129082at2"/>